<feature type="transmembrane region" description="Helical" evidence="1">
    <location>
        <begin position="6"/>
        <end position="26"/>
    </location>
</feature>
<dbReference type="AlphaFoldDB" id="A0A378PAC4"/>
<reference evidence="2 3" key="1">
    <citation type="submission" date="2018-06" db="EMBL/GenBank/DDBJ databases">
        <authorList>
            <consortium name="Pathogen Informatics"/>
            <person name="Doyle S."/>
        </authorList>
    </citation>
    <scope>NUCLEOTIDE SEQUENCE [LARGE SCALE GENOMIC DNA]</scope>
    <source>
        <strain evidence="2 3">NCTC12376</strain>
    </source>
</reference>
<gene>
    <name evidence="2" type="ORF">NCTC12376_03658</name>
</gene>
<keyword evidence="1" id="KW-0472">Membrane</keyword>
<keyword evidence="1" id="KW-1133">Transmembrane helix</keyword>
<sequence length="47" mass="5052">MFLDNVYLFCVASSLSTALAVVNTAIKVLVRPAKLLIVVIMKSDLGN</sequence>
<evidence type="ECO:0000313" key="2">
    <source>
        <dbReference type="EMBL" id="STY83192.1"/>
    </source>
</evidence>
<dbReference type="EMBL" id="UGOW01000005">
    <property type="protein sequence ID" value="STY83192.1"/>
    <property type="molecule type" value="Genomic_DNA"/>
</dbReference>
<keyword evidence="1" id="KW-0812">Transmembrane</keyword>
<proteinExistence type="predicted"/>
<organism evidence="2 3">
    <name type="scientific">Legionella quateirensis</name>
    <dbReference type="NCBI Taxonomy" id="45072"/>
    <lineage>
        <taxon>Bacteria</taxon>
        <taxon>Pseudomonadati</taxon>
        <taxon>Pseudomonadota</taxon>
        <taxon>Gammaproteobacteria</taxon>
        <taxon>Legionellales</taxon>
        <taxon>Legionellaceae</taxon>
        <taxon>Legionella</taxon>
    </lineage>
</organism>
<dbReference type="RefSeq" id="WP_425324283.1">
    <property type="nucleotide sequence ID" value="NZ_UGOW01000005.1"/>
</dbReference>
<name>A0A378PAC4_9GAMM</name>
<accession>A0A378PAC4</accession>
<evidence type="ECO:0000256" key="1">
    <source>
        <dbReference type="SAM" id="Phobius"/>
    </source>
</evidence>
<dbReference type="Proteomes" id="UP000254230">
    <property type="component" value="Unassembled WGS sequence"/>
</dbReference>
<protein>
    <submittedName>
        <fullName evidence="2">Uncharacterized protein</fullName>
    </submittedName>
</protein>
<evidence type="ECO:0000313" key="3">
    <source>
        <dbReference type="Proteomes" id="UP000254230"/>
    </source>
</evidence>